<feature type="transmembrane region" description="Helical" evidence="12">
    <location>
        <begin position="661"/>
        <end position="683"/>
    </location>
</feature>
<dbReference type="Proteomes" id="UP000583929">
    <property type="component" value="Unassembled WGS sequence"/>
</dbReference>
<reference evidence="14 15" key="1">
    <citation type="journal article" date="2020" name="bioRxiv">
        <title>Sequence and annotation of 42 cannabis genomes reveals extensive copy number variation in cannabinoid synthesis and pathogen resistance genes.</title>
        <authorList>
            <person name="Mckernan K.J."/>
            <person name="Helbert Y."/>
            <person name="Kane L.T."/>
            <person name="Ebling H."/>
            <person name="Zhang L."/>
            <person name="Liu B."/>
            <person name="Eaton Z."/>
            <person name="Mclaughlin S."/>
            <person name="Kingan S."/>
            <person name="Baybayan P."/>
            <person name="Concepcion G."/>
            <person name="Jordan M."/>
            <person name="Riva A."/>
            <person name="Barbazuk W."/>
            <person name="Harkins T."/>
        </authorList>
    </citation>
    <scope>NUCLEOTIDE SEQUENCE [LARGE SCALE GENOMIC DNA]</scope>
    <source>
        <strain evidence="15">cv. Jamaican Lion 4</strain>
        <tissue evidence="14">Leaf</tissue>
    </source>
</reference>
<feature type="transmembrane region" description="Helical" evidence="12">
    <location>
        <begin position="447"/>
        <end position="472"/>
    </location>
</feature>
<evidence type="ECO:0000256" key="1">
    <source>
        <dbReference type="ARBA" id="ARBA00004127"/>
    </source>
</evidence>
<feature type="transmembrane region" description="Helical" evidence="12">
    <location>
        <begin position="286"/>
        <end position="303"/>
    </location>
</feature>
<feature type="transmembrane region" description="Helical" evidence="12">
    <location>
        <begin position="574"/>
        <end position="597"/>
    </location>
</feature>
<comment type="similarity">
    <text evidence="2">Belongs to the amino acid/polyamine transporter 2 family. Amino acid/auxin permease (AAAP) (TC 2.A.18.1) subfamily.</text>
</comment>
<feature type="transmembrane region" description="Helical" evidence="12">
    <location>
        <begin position="35"/>
        <end position="60"/>
    </location>
</feature>
<evidence type="ECO:0000256" key="4">
    <source>
        <dbReference type="ARBA" id="ARBA00022692"/>
    </source>
</evidence>
<name>A0A7J6I7J4_CANSA</name>
<evidence type="ECO:0000256" key="12">
    <source>
        <dbReference type="SAM" id="Phobius"/>
    </source>
</evidence>
<organism evidence="14 15">
    <name type="scientific">Cannabis sativa</name>
    <name type="common">Hemp</name>
    <name type="synonym">Marijuana</name>
    <dbReference type="NCBI Taxonomy" id="3483"/>
    <lineage>
        <taxon>Eukaryota</taxon>
        <taxon>Viridiplantae</taxon>
        <taxon>Streptophyta</taxon>
        <taxon>Embryophyta</taxon>
        <taxon>Tracheophyta</taxon>
        <taxon>Spermatophyta</taxon>
        <taxon>Magnoliopsida</taxon>
        <taxon>eudicotyledons</taxon>
        <taxon>Gunneridae</taxon>
        <taxon>Pentapetalae</taxon>
        <taxon>rosids</taxon>
        <taxon>fabids</taxon>
        <taxon>Rosales</taxon>
        <taxon>Cannabaceae</taxon>
        <taxon>Cannabis</taxon>
    </lineage>
</organism>
<dbReference type="GO" id="GO:0015293">
    <property type="term" value="F:symporter activity"/>
    <property type="evidence" value="ECO:0007669"/>
    <property type="project" value="UniProtKB-KW"/>
</dbReference>
<dbReference type="InterPro" id="IPR013057">
    <property type="entry name" value="AA_transpt_TM"/>
</dbReference>
<feature type="region of interest" description="Disordered" evidence="11">
    <location>
        <begin position="1"/>
        <end position="26"/>
    </location>
</feature>
<dbReference type="GO" id="GO:0012505">
    <property type="term" value="C:endomembrane system"/>
    <property type="evidence" value="ECO:0007669"/>
    <property type="project" value="UniProtKB-SubCell"/>
</dbReference>
<feature type="compositionally biased region" description="Pro residues" evidence="11">
    <location>
        <begin position="1"/>
        <end position="11"/>
    </location>
</feature>
<feature type="domain" description="Amino acid transporter transmembrane" evidence="13">
    <location>
        <begin position="48"/>
        <end position="401"/>
    </location>
</feature>
<dbReference type="EMBL" id="JAATIQ010000007">
    <property type="protein sequence ID" value="KAF4402640.1"/>
    <property type="molecule type" value="Genomic_DNA"/>
</dbReference>
<keyword evidence="8 12" id="KW-0472">Membrane</keyword>
<feature type="transmembrane region" description="Helical" evidence="12">
    <location>
        <begin position="139"/>
        <end position="156"/>
    </location>
</feature>
<accession>A0A7J6I7J4</accession>
<evidence type="ECO:0000256" key="10">
    <source>
        <dbReference type="ARBA" id="ARBA00045588"/>
    </source>
</evidence>
<evidence type="ECO:0000256" key="8">
    <source>
        <dbReference type="ARBA" id="ARBA00023136"/>
    </source>
</evidence>
<gene>
    <name evidence="14" type="ORF">G4B88_012425</name>
</gene>
<feature type="transmembrane region" description="Helical" evidence="12">
    <location>
        <begin position="350"/>
        <end position="371"/>
    </location>
</feature>
<evidence type="ECO:0000256" key="2">
    <source>
        <dbReference type="ARBA" id="ARBA00005590"/>
    </source>
</evidence>
<dbReference type="AlphaFoldDB" id="A0A7J6I7J4"/>
<evidence type="ECO:0000256" key="9">
    <source>
        <dbReference type="ARBA" id="ARBA00023294"/>
    </source>
</evidence>
<keyword evidence="7 12" id="KW-1133">Transmembrane helix</keyword>
<proteinExistence type="inferred from homology"/>
<evidence type="ECO:0000259" key="13">
    <source>
        <dbReference type="Pfam" id="PF01490"/>
    </source>
</evidence>
<evidence type="ECO:0000256" key="11">
    <source>
        <dbReference type="SAM" id="MobiDB-lite"/>
    </source>
</evidence>
<evidence type="ECO:0000256" key="7">
    <source>
        <dbReference type="ARBA" id="ARBA00022989"/>
    </source>
</evidence>
<dbReference type="GO" id="GO:0009734">
    <property type="term" value="P:auxin-activated signaling pathway"/>
    <property type="evidence" value="ECO:0007669"/>
    <property type="project" value="UniProtKB-KW"/>
</dbReference>
<feature type="transmembrane region" description="Helical" evidence="12">
    <location>
        <begin position="324"/>
        <end position="344"/>
    </location>
</feature>
<feature type="transmembrane region" description="Helical" evidence="12">
    <location>
        <begin position="249"/>
        <end position="271"/>
    </location>
</feature>
<evidence type="ECO:0000313" key="14">
    <source>
        <dbReference type="EMBL" id="KAF4402640.1"/>
    </source>
</evidence>
<evidence type="ECO:0000256" key="3">
    <source>
        <dbReference type="ARBA" id="ARBA00022448"/>
    </source>
</evidence>
<comment type="function">
    <text evidence="10">Carrier protein involved in proton-driven auxin influx. Mediates the formation of auxin gradient from developing leaves (site of auxin biosynthesis) to tips by contributing to the loading of auxin in vascular tissues and facilitating acropetal (base to tip) auxin transport within inner tissues of the root apex, and basipetal (tip to base) auxin transport within outer tissues of the root apex. May be involved in lateral roots and nodules formation.</text>
</comment>
<feature type="transmembrane region" description="Helical" evidence="12">
    <location>
        <begin position="804"/>
        <end position="825"/>
    </location>
</feature>
<feature type="domain" description="Amino acid transporter transmembrane" evidence="13">
    <location>
        <begin position="460"/>
        <end position="823"/>
    </location>
</feature>
<keyword evidence="5" id="KW-0769">Symport</keyword>
<sequence length="875" mass="97722">MVSASSPPPPHPPKELGPSDNKWAGEENDSRRAKWWYSTFHTVTAMIGAGILALVLCWCLTLNTMWQMIQLHECVPGTRFDRYVDLGRHAFGPKLGPWIVLPQQLIVQVGCDIVYMVTGGKCLKQFLEMACTNCTRLRQSYWILIFGGIHFFLSQLPNFNSVAGVSLAAAVMSLSYSTIAWAGCLGKGQIENVSYAYKNTGSADNMFRFFNALGQISFAFAGHAVALEIQATIPSTPEKPSKVPMWKGVVGAYFINAICYFPVALIGYWAFGQDVDDNVLIDLQKPSWLIASANLMVYAMPVFDLVERMMMEKLNFPPGILLRLVARTTYVALTLFVGVSFPFFGDLLGFFGGFGFAPTSFFLPSIMWLILKKPKRFSAKWFINWASIYIGVFIMLASTIGGLRNIITDASTYTAKMVSASSPRPKELGPSDNKWAGEENDSRRAKWWYSTFHTVTAMIGAGILALVLCWCLTLNTMWQMIQLHECVPGTRFDRYVDLGRHAFGPKLGPWIVLPQQLIVQVGCDIVYMVTGGKCLKQFLEMACTNCTRLRQSYWILIFGGIHFFLSQLPNFNSVAGVSLAAAVMSLSYSTIAWAGCLKKGQIENVSYAYKNTGPADNMFRFFNALGQFAFAFAGHAVALEIQATIPSTPEKPSKVPMWKGVVWAYFINAICYFPVAMIGYWAFGQDVDDNVLIDLEKPAWLIATANLMVVVHVIGSYQVFAMPVFDLLERMLMKKLNFPPGILLRLVARTTYVAFTLFVGVSFPFFGDLLGFFGGFGFAPTSFFLPCVMWLIIKKPKRFSAKWFINWASISIGVFIMLASTIGGLRNIVTDASTLYSIFPFQFDTSSRNLTSIYCFGILHENLRSEHNFILIFKL</sequence>
<dbReference type="Pfam" id="PF01490">
    <property type="entry name" value="Aa_trans"/>
    <property type="match status" value="2"/>
</dbReference>
<comment type="caution">
    <text evidence="14">The sequence shown here is derived from an EMBL/GenBank/DDBJ whole genome shotgun (WGS) entry which is preliminary data.</text>
</comment>
<evidence type="ECO:0000256" key="5">
    <source>
        <dbReference type="ARBA" id="ARBA00022847"/>
    </source>
</evidence>
<feature type="transmembrane region" description="Helical" evidence="12">
    <location>
        <begin position="746"/>
        <end position="766"/>
    </location>
</feature>
<keyword evidence="15" id="KW-1185">Reference proteome</keyword>
<feature type="transmembrane region" description="Helical" evidence="12">
    <location>
        <begin position="551"/>
        <end position="568"/>
    </location>
</feature>
<evidence type="ECO:0000313" key="15">
    <source>
        <dbReference type="Proteomes" id="UP000583929"/>
    </source>
</evidence>
<keyword evidence="3" id="KW-0813">Transport</keyword>
<dbReference type="GO" id="GO:0006865">
    <property type="term" value="P:amino acid transport"/>
    <property type="evidence" value="ECO:0007669"/>
    <property type="project" value="UniProtKB-KW"/>
</dbReference>
<keyword evidence="6" id="KW-0029">Amino-acid transport</keyword>
<comment type="subcellular location">
    <subcellularLocation>
        <location evidence="1">Endomembrane system</location>
        <topology evidence="1">Multi-pass membrane protein</topology>
    </subcellularLocation>
</comment>
<evidence type="ECO:0000256" key="6">
    <source>
        <dbReference type="ARBA" id="ARBA00022970"/>
    </source>
</evidence>
<keyword evidence="9" id="KW-0927">Auxin signaling pathway</keyword>
<feature type="transmembrane region" description="Helical" evidence="12">
    <location>
        <begin position="703"/>
        <end position="725"/>
    </location>
</feature>
<feature type="transmembrane region" description="Helical" evidence="12">
    <location>
        <begin position="383"/>
        <end position="407"/>
    </location>
</feature>
<keyword evidence="4 12" id="KW-0812">Transmembrane</keyword>
<protein>
    <recommendedName>
        <fullName evidence="13">Amino acid transporter transmembrane domain-containing protein</fullName>
    </recommendedName>
</protein>
<feature type="transmembrane region" description="Helical" evidence="12">
    <location>
        <begin position="162"/>
        <end position="185"/>
    </location>
</feature>
<feature type="transmembrane region" description="Helical" evidence="12">
    <location>
        <begin position="772"/>
        <end position="792"/>
    </location>
</feature>
<dbReference type="PANTHER" id="PTHR48017">
    <property type="entry name" value="OS05G0424000 PROTEIN-RELATED"/>
    <property type="match status" value="1"/>
</dbReference>